<feature type="region of interest" description="Disordered" evidence="1">
    <location>
        <begin position="171"/>
        <end position="230"/>
    </location>
</feature>
<protein>
    <submittedName>
        <fullName evidence="3">Hypothetical_protein</fullName>
    </submittedName>
</protein>
<proteinExistence type="predicted"/>
<name>A0AA86R5Y7_9EUKA</name>
<dbReference type="EMBL" id="CATOUU010000959">
    <property type="protein sequence ID" value="CAI9962660.1"/>
    <property type="molecule type" value="Genomic_DNA"/>
</dbReference>
<feature type="region of interest" description="Disordered" evidence="1">
    <location>
        <begin position="110"/>
        <end position="147"/>
    </location>
</feature>
<organism evidence="2">
    <name type="scientific">Hexamita inflata</name>
    <dbReference type="NCBI Taxonomy" id="28002"/>
    <lineage>
        <taxon>Eukaryota</taxon>
        <taxon>Metamonada</taxon>
        <taxon>Diplomonadida</taxon>
        <taxon>Hexamitidae</taxon>
        <taxon>Hexamitinae</taxon>
        <taxon>Hexamita</taxon>
    </lineage>
</organism>
<evidence type="ECO:0000256" key="1">
    <source>
        <dbReference type="SAM" id="MobiDB-lite"/>
    </source>
</evidence>
<reference evidence="2" key="1">
    <citation type="submission" date="2023-06" db="EMBL/GenBank/DDBJ databases">
        <authorList>
            <person name="Kurt Z."/>
        </authorList>
    </citation>
    <scope>NUCLEOTIDE SEQUENCE</scope>
</reference>
<evidence type="ECO:0000313" key="4">
    <source>
        <dbReference type="Proteomes" id="UP001642409"/>
    </source>
</evidence>
<feature type="compositionally biased region" description="Polar residues" evidence="1">
    <location>
        <begin position="25"/>
        <end position="34"/>
    </location>
</feature>
<feature type="compositionally biased region" description="Basic and acidic residues" evidence="1">
    <location>
        <begin position="112"/>
        <end position="125"/>
    </location>
</feature>
<sequence>MSEDKNYKKQGQKEVQKQDKKNESQETSTIQPVQFDSFPIDKTVKQLEKEKANTVLFTEKKPEASIMKAEHTESKPSQIILNLNNQIQQNQLDLCNNFKSEQPGLIKCQNSAEEKQTDQKQDQKIDQPMSDMSDNPPGLGFDQNNIFNNSKDKKIMQNMQQKIQFSPFEVSFEETEKEPPNISSEQSEHSKKQLQSYSSHNKQETPEIINNPFDESTNEKPEQITNPLTVSNNQSEMQWNVFKTVVFEAIKNFFKIEFKTLEEAFIHYRKAIVGTEDGKPTKINLNFKQMASDCKISEKQCRQQFFKTLPQKILQEWPQDIVSAIKARLNQLWEQNQEPDIATKKKIIKDTIGSEFKLMQQVQYNYIEIQNKIDYILRILK</sequence>
<comment type="caution">
    <text evidence="2">The sequence shown here is derived from an EMBL/GenBank/DDBJ whole genome shotgun (WGS) entry which is preliminary data.</text>
</comment>
<accession>A0AA86R5Y7</accession>
<dbReference type="Proteomes" id="UP001642409">
    <property type="component" value="Unassembled WGS sequence"/>
</dbReference>
<dbReference type="EMBL" id="CAXDID020000113">
    <property type="protein sequence ID" value="CAL6029985.1"/>
    <property type="molecule type" value="Genomic_DNA"/>
</dbReference>
<reference evidence="3 4" key="2">
    <citation type="submission" date="2024-07" db="EMBL/GenBank/DDBJ databases">
        <authorList>
            <person name="Akdeniz Z."/>
        </authorList>
    </citation>
    <scope>NUCLEOTIDE SEQUENCE [LARGE SCALE GENOMIC DNA]</scope>
</reference>
<keyword evidence="4" id="KW-1185">Reference proteome</keyword>
<evidence type="ECO:0000313" key="2">
    <source>
        <dbReference type="EMBL" id="CAI9962660.1"/>
    </source>
</evidence>
<feature type="compositionally biased region" description="Basic and acidic residues" evidence="1">
    <location>
        <begin position="1"/>
        <end position="24"/>
    </location>
</feature>
<gene>
    <name evidence="3" type="ORF">HINF_LOCUS32862</name>
    <name evidence="2" type="ORF">HINF_LOCUS50305</name>
</gene>
<evidence type="ECO:0000313" key="3">
    <source>
        <dbReference type="EMBL" id="CAL6029985.1"/>
    </source>
</evidence>
<feature type="region of interest" description="Disordered" evidence="1">
    <location>
        <begin position="1"/>
        <end position="36"/>
    </location>
</feature>
<dbReference type="AlphaFoldDB" id="A0AA86R5Y7"/>